<dbReference type="Pfam" id="PF00501">
    <property type="entry name" value="AMP-binding"/>
    <property type="match status" value="1"/>
</dbReference>
<dbReference type="PANTHER" id="PTHR43201">
    <property type="entry name" value="ACYL-COA SYNTHETASE"/>
    <property type="match status" value="1"/>
</dbReference>
<dbReference type="EMBL" id="ML996586">
    <property type="protein sequence ID" value="KAF2753178.1"/>
    <property type="molecule type" value="Genomic_DNA"/>
</dbReference>
<evidence type="ECO:0000313" key="4">
    <source>
        <dbReference type="EMBL" id="KAF2753178.1"/>
    </source>
</evidence>
<feature type="domain" description="AMP-dependent synthetase/ligase" evidence="2">
    <location>
        <begin position="71"/>
        <end position="412"/>
    </location>
</feature>
<dbReference type="GO" id="GO:0006631">
    <property type="term" value="P:fatty acid metabolic process"/>
    <property type="evidence" value="ECO:0007669"/>
    <property type="project" value="TreeGrafter"/>
</dbReference>
<evidence type="ECO:0000313" key="5">
    <source>
        <dbReference type="Proteomes" id="UP000799437"/>
    </source>
</evidence>
<keyword evidence="5" id="KW-1185">Reference proteome</keyword>
<dbReference type="InterPro" id="IPR000873">
    <property type="entry name" value="AMP-dep_synth/lig_dom"/>
</dbReference>
<evidence type="ECO:0000256" key="1">
    <source>
        <dbReference type="ARBA" id="ARBA00006432"/>
    </source>
</evidence>
<dbReference type="RefSeq" id="XP_033595629.1">
    <property type="nucleotide sequence ID" value="XM_033739955.1"/>
</dbReference>
<name>A0A6A6VR80_9PEZI</name>
<sequence length="584" mass="64626">MDDRTGMVPQHSGRNILPCSPFFTRLLRIATYGTNQTAIRDLRTGAVKSYLDLLSDALSLRERLLNQLSPHVLRALDAGDEVYICIFVPGCYEYAVAVLAVIALGAAAVPLAAVLPVEEAIYFVHKSKSPLVIVSNATRQRGNEVSQLLNQRHADTAQGKNFKSVPVEPCVGTNPLQVEDIYISSNRYLDDNAAGFVIFTSGTTGPPKGAVMRRAYLHDTALGVVKHFTMNAASVLLHVLPVHHATGVGLIFFPALMAGATLEFRSGSFDETWLWTRIRDAAVSRDQAMRLTHFSAVPTIYMRMMRFFQNTLSKQANSAEYVQGARQLTALMCGTSALPWPVDDFWTRLLGQKIIQRYGATEIGAVIKVRMGVGAVPHGSVGERVMGVDIKLSEGDEGEMLIKSPYMFSKYLFDAEATRNAHENDGYYKTGDIARREGRFYFILGRASQDIIKSGGYKISALDIEREILALPFVSEVTVVGVADAEYGQRVAAAITLRQEGMVQNFRETHGEGPHLLSIYALREDLKTRLAGYKLPTLLRVVEGELPKSATGKVGKKTLGPQYFPENYERHEEIQVWRHVKTKL</sequence>
<evidence type="ECO:0000259" key="2">
    <source>
        <dbReference type="Pfam" id="PF00501"/>
    </source>
</evidence>
<dbReference type="GO" id="GO:0031956">
    <property type="term" value="F:medium-chain fatty acid-CoA ligase activity"/>
    <property type="evidence" value="ECO:0007669"/>
    <property type="project" value="TreeGrafter"/>
</dbReference>
<dbReference type="Proteomes" id="UP000799437">
    <property type="component" value="Unassembled WGS sequence"/>
</dbReference>
<comment type="similarity">
    <text evidence="1">Belongs to the ATP-dependent AMP-binding enzyme family.</text>
</comment>
<dbReference type="PROSITE" id="PS00455">
    <property type="entry name" value="AMP_BINDING"/>
    <property type="match status" value="1"/>
</dbReference>
<protein>
    <submittedName>
        <fullName evidence="4">Acetyl-CoA synthetase-like protein</fullName>
    </submittedName>
</protein>
<dbReference type="GeneID" id="54481009"/>
<dbReference type="Pfam" id="PF13193">
    <property type="entry name" value="AMP-binding_C"/>
    <property type="match status" value="1"/>
</dbReference>
<feature type="domain" description="AMP-binding enzyme C-terminal" evidence="3">
    <location>
        <begin position="464"/>
        <end position="553"/>
    </location>
</feature>
<evidence type="ECO:0000259" key="3">
    <source>
        <dbReference type="Pfam" id="PF13193"/>
    </source>
</evidence>
<gene>
    <name evidence="4" type="ORF">EJ05DRAFT_227941</name>
</gene>
<dbReference type="PANTHER" id="PTHR43201:SF8">
    <property type="entry name" value="ACYL-COA SYNTHETASE FAMILY MEMBER 3"/>
    <property type="match status" value="1"/>
</dbReference>
<organism evidence="4 5">
    <name type="scientific">Pseudovirgaria hyperparasitica</name>
    <dbReference type="NCBI Taxonomy" id="470096"/>
    <lineage>
        <taxon>Eukaryota</taxon>
        <taxon>Fungi</taxon>
        <taxon>Dikarya</taxon>
        <taxon>Ascomycota</taxon>
        <taxon>Pezizomycotina</taxon>
        <taxon>Dothideomycetes</taxon>
        <taxon>Dothideomycetes incertae sedis</taxon>
        <taxon>Acrospermales</taxon>
        <taxon>Acrospermaceae</taxon>
        <taxon>Pseudovirgaria</taxon>
    </lineage>
</organism>
<dbReference type="AlphaFoldDB" id="A0A6A6VR80"/>
<proteinExistence type="inferred from homology"/>
<dbReference type="SUPFAM" id="SSF56801">
    <property type="entry name" value="Acetyl-CoA synthetase-like"/>
    <property type="match status" value="1"/>
</dbReference>
<dbReference type="OrthoDB" id="6614653at2759"/>
<reference evidence="4" key="1">
    <citation type="journal article" date="2020" name="Stud. Mycol.">
        <title>101 Dothideomycetes genomes: a test case for predicting lifestyles and emergence of pathogens.</title>
        <authorList>
            <person name="Haridas S."/>
            <person name="Albert R."/>
            <person name="Binder M."/>
            <person name="Bloem J."/>
            <person name="Labutti K."/>
            <person name="Salamov A."/>
            <person name="Andreopoulos B."/>
            <person name="Baker S."/>
            <person name="Barry K."/>
            <person name="Bills G."/>
            <person name="Bluhm B."/>
            <person name="Cannon C."/>
            <person name="Castanera R."/>
            <person name="Culley D."/>
            <person name="Daum C."/>
            <person name="Ezra D."/>
            <person name="Gonzalez J."/>
            <person name="Henrissat B."/>
            <person name="Kuo A."/>
            <person name="Liang C."/>
            <person name="Lipzen A."/>
            <person name="Lutzoni F."/>
            <person name="Magnuson J."/>
            <person name="Mondo S."/>
            <person name="Nolan M."/>
            <person name="Ohm R."/>
            <person name="Pangilinan J."/>
            <person name="Park H.-J."/>
            <person name="Ramirez L."/>
            <person name="Alfaro M."/>
            <person name="Sun H."/>
            <person name="Tritt A."/>
            <person name="Yoshinaga Y."/>
            <person name="Zwiers L.-H."/>
            <person name="Turgeon B."/>
            <person name="Goodwin S."/>
            <person name="Spatafora J."/>
            <person name="Crous P."/>
            <person name="Grigoriev I."/>
        </authorList>
    </citation>
    <scope>NUCLEOTIDE SEQUENCE</scope>
    <source>
        <strain evidence="4">CBS 121739</strain>
    </source>
</reference>
<dbReference type="Gene3D" id="3.30.300.30">
    <property type="match status" value="1"/>
</dbReference>
<dbReference type="InterPro" id="IPR020845">
    <property type="entry name" value="AMP-binding_CS"/>
</dbReference>
<dbReference type="InterPro" id="IPR045851">
    <property type="entry name" value="AMP-bd_C_sf"/>
</dbReference>
<dbReference type="InterPro" id="IPR025110">
    <property type="entry name" value="AMP-bd_C"/>
</dbReference>
<dbReference type="InterPro" id="IPR042099">
    <property type="entry name" value="ANL_N_sf"/>
</dbReference>
<dbReference type="Gene3D" id="3.40.50.12780">
    <property type="entry name" value="N-terminal domain of ligase-like"/>
    <property type="match status" value="1"/>
</dbReference>
<accession>A0A6A6VR80</accession>